<sequence>VALKQLSSCCLRKRRHGEGVALAGEARSVGKFVKWGGSTMPAGFFEGRPERNLFGRLMAELI</sequence>
<evidence type="ECO:0000313" key="1">
    <source>
        <dbReference type="EMBL" id="HIU39157.1"/>
    </source>
</evidence>
<proteinExistence type="predicted"/>
<gene>
    <name evidence="1" type="ORF">IAD18_05785</name>
</gene>
<dbReference type="EMBL" id="DVMS01000163">
    <property type="protein sequence ID" value="HIU39157.1"/>
    <property type="molecule type" value="Genomic_DNA"/>
</dbReference>
<accession>A0A9D1IN68</accession>
<reference evidence="1" key="1">
    <citation type="submission" date="2020-10" db="EMBL/GenBank/DDBJ databases">
        <authorList>
            <person name="Gilroy R."/>
        </authorList>
    </citation>
    <scope>NUCLEOTIDE SEQUENCE</scope>
    <source>
        <strain evidence="1">17073</strain>
    </source>
</reference>
<evidence type="ECO:0000313" key="2">
    <source>
        <dbReference type="Proteomes" id="UP000824076"/>
    </source>
</evidence>
<comment type="caution">
    <text evidence="1">The sequence shown here is derived from an EMBL/GenBank/DDBJ whole genome shotgun (WGS) entry which is preliminary data.</text>
</comment>
<feature type="non-terminal residue" evidence="1">
    <location>
        <position position="1"/>
    </location>
</feature>
<reference evidence="1" key="2">
    <citation type="journal article" date="2021" name="PeerJ">
        <title>Extensive microbial diversity within the chicken gut microbiome revealed by metagenomics and culture.</title>
        <authorList>
            <person name="Gilroy R."/>
            <person name="Ravi A."/>
            <person name="Getino M."/>
            <person name="Pursley I."/>
            <person name="Horton D.L."/>
            <person name="Alikhan N.F."/>
            <person name="Baker D."/>
            <person name="Gharbi K."/>
            <person name="Hall N."/>
            <person name="Watson M."/>
            <person name="Adriaenssens E.M."/>
            <person name="Foster-Nyarko E."/>
            <person name="Jarju S."/>
            <person name="Secka A."/>
            <person name="Antonio M."/>
            <person name="Oren A."/>
            <person name="Chaudhuri R.R."/>
            <person name="La Ragione R."/>
            <person name="Hildebrand F."/>
            <person name="Pallen M.J."/>
        </authorList>
    </citation>
    <scope>NUCLEOTIDE SEQUENCE</scope>
    <source>
        <strain evidence="1">17073</strain>
    </source>
</reference>
<protein>
    <submittedName>
        <fullName evidence="1">Uncharacterized protein</fullName>
    </submittedName>
</protein>
<organism evidence="1 2">
    <name type="scientific">Candidatus Limisoma intestinavium</name>
    <dbReference type="NCBI Taxonomy" id="2840856"/>
    <lineage>
        <taxon>Bacteria</taxon>
        <taxon>Pseudomonadati</taxon>
        <taxon>Bacteroidota</taxon>
        <taxon>Bacteroidia</taxon>
        <taxon>Bacteroidales</taxon>
        <taxon>Candidatus Limisoma</taxon>
    </lineage>
</organism>
<name>A0A9D1IN68_9BACT</name>
<dbReference type="AlphaFoldDB" id="A0A9D1IN68"/>
<dbReference type="Proteomes" id="UP000824076">
    <property type="component" value="Unassembled WGS sequence"/>
</dbReference>